<feature type="non-terminal residue" evidence="1">
    <location>
        <position position="1"/>
    </location>
</feature>
<evidence type="ECO:0000313" key="2">
    <source>
        <dbReference type="Proteomes" id="UP001177023"/>
    </source>
</evidence>
<dbReference type="EMBL" id="CATQJA010000408">
    <property type="protein sequence ID" value="CAJ0560033.1"/>
    <property type="molecule type" value="Genomic_DNA"/>
</dbReference>
<dbReference type="Proteomes" id="UP001177023">
    <property type="component" value="Unassembled WGS sequence"/>
</dbReference>
<gene>
    <name evidence="1" type="ORF">MSPICULIGERA_LOCUS1441</name>
</gene>
<dbReference type="AlphaFoldDB" id="A0AA36C6M3"/>
<sequence>MLFLFLSLILYATAQDVLYVSKTELMSTNCYATCQETGAKYVVYYPNDTCQCLGVPDDVTGSVVELNLTQDSIVQGKLRNNNASNFARDSPLQTSAVEKFIGVTFPETVESVTPGWGAWTTAVPCNAPFRCGMCGTMTQNRTCLAEPCKGLATRTLKCPVFTCTLPLDTCCRGYSKQLNIRLKIYTCQLDV</sequence>
<keyword evidence="2" id="KW-1185">Reference proteome</keyword>
<reference evidence="1" key="1">
    <citation type="submission" date="2023-06" db="EMBL/GenBank/DDBJ databases">
        <authorList>
            <person name="Delattre M."/>
        </authorList>
    </citation>
    <scope>NUCLEOTIDE SEQUENCE</scope>
    <source>
        <strain evidence="1">AF72</strain>
    </source>
</reference>
<evidence type="ECO:0000313" key="1">
    <source>
        <dbReference type="EMBL" id="CAJ0560033.1"/>
    </source>
</evidence>
<proteinExistence type="predicted"/>
<organism evidence="1 2">
    <name type="scientific">Mesorhabditis spiculigera</name>
    <dbReference type="NCBI Taxonomy" id="96644"/>
    <lineage>
        <taxon>Eukaryota</taxon>
        <taxon>Metazoa</taxon>
        <taxon>Ecdysozoa</taxon>
        <taxon>Nematoda</taxon>
        <taxon>Chromadorea</taxon>
        <taxon>Rhabditida</taxon>
        <taxon>Rhabditina</taxon>
        <taxon>Rhabditomorpha</taxon>
        <taxon>Rhabditoidea</taxon>
        <taxon>Rhabditidae</taxon>
        <taxon>Mesorhabditinae</taxon>
        <taxon>Mesorhabditis</taxon>
    </lineage>
</organism>
<comment type="caution">
    <text evidence="1">The sequence shown here is derived from an EMBL/GenBank/DDBJ whole genome shotgun (WGS) entry which is preliminary data.</text>
</comment>
<name>A0AA36C6M3_9BILA</name>
<protein>
    <submittedName>
        <fullName evidence="1">Uncharacterized protein</fullName>
    </submittedName>
</protein>
<accession>A0AA36C6M3</accession>